<evidence type="ECO:0000256" key="6">
    <source>
        <dbReference type="ARBA" id="ARBA00030642"/>
    </source>
</evidence>
<keyword evidence="9" id="KW-0732">Signal</keyword>
<dbReference type="EMBL" id="VWPK01000028">
    <property type="protein sequence ID" value="KAA5610752.1"/>
    <property type="molecule type" value="Genomic_DNA"/>
</dbReference>
<proteinExistence type="inferred from homology"/>
<feature type="chain" id="PRO_5024291131" description="Parvulin-like PPIase" evidence="9">
    <location>
        <begin position="21"/>
        <end position="300"/>
    </location>
</feature>
<feature type="signal peptide" evidence="9">
    <location>
        <begin position="1"/>
        <end position="20"/>
    </location>
</feature>
<dbReference type="OrthoDB" id="14196at2"/>
<dbReference type="EC" id="5.2.1.8" evidence="3"/>
<feature type="domain" description="PpiC" evidence="10">
    <location>
        <begin position="148"/>
        <end position="238"/>
    </location>
</feature>
<dbReference type="Proteomes" id="UP000325255">
    <property type="component" value="Unassembled WGS sequence"/>
</dbReference>
<dbReference type="GO" id="GO:0003755">
    <property type="term" value="F:peptidyl-prolyl cis-trans isomerase activity"/>
    <property type="evidence" value="ECO:0007669"/>
    <property type="project" value="UniProtKB-KW"/>
</dbReference>
<dbReference type="SUPFAM" id="SSF109998">
    <property type="entry name" value="Triger factor/SurA peptide-binding domain-like"/>
    <property type="match status" value="1"/>
</dbReference>
<evidence type="ECO:0000256" key="2">
    <source>
        <dbReference type="ARBA" id="ARBA00007656"/>
    </source>
</evidence>
<protein>
    <recommendedName>
        <fullName evidence="4">Parvulin-like PPIase</fullName>
        <ecNumber evidence="3">5.2.1.8</ecNumber>
    </recommendedName>
    <alternativeName>
        <fullName evidence="6">Peptidyl-prolyl cis-trans isomerase plp</fullName>
    </alternativeName>
    <alternativeName>
        <fullName evidence="7">Rotamase plp</fullName>
    </alternativeName>
</protein>
<dbReference type="SUPFAM" id="SSF54534">
    <property type="entry name" value="FKBP-like"/>
    <property type="match status" value="1"/>
</dbReference>
<comment type="caution">
    <text evidence="11">The sequence shown here is derived from an EMBL/GenBank/DDBJ whole genome shotgun (WGS) entry which is preliminary data.</text>
</comment>
<gene>
    <name evidence="11" type="ORF">F1189_17655</name>
</gene>
<keyword evidence="5 8" id="KW-0697">Rotamase</keyword>
<sequence>MRHLSRTAPILALTAFCAVAAPVSGRAQAPAPSAPPAAADPVVARVDSTDIRLSDVQGAIQSLPPEYRAMPPQMLYPALVDQLVDRKAVALLATRQGLDKDPQVQRQMARAAEEALQSALFHREIGPQVSDAAVRARYDHDIAGKTGAPEVHARHILVASEADAKAIIAELKKGGDFAAIAKARSTDPGAAQGGDLGWFKQGDMLPEFSEAAFALKPGQVSDKPVQTRYGWHVIKVEERRTAPTPTFEQARDDLRNTMVQEAAQKLLTTARAGVKVEKFNLDGMMPRATDGAEPPPAPAK</sequence>
<dbReference type="InterPro" id="IPR046357">
    <property type="entry name" value="PPIase_dom_sf"/>
</dbReference>
<dbReference type="InterPro" id="IPR000297">
    <property type="entry name" value="PPIase_PpiC"/>
</dbReference>
<dbReference type="PANTHER" id="PTHR47245">
    <property type="entry name" value="PEPTIDYLPROLYL ISOMERASE"/>
    <property type="match status" value="1"/>
</dbReference>
<comment type="catalytic activity">
    <reaction evidence="1">
        <text>[protein]-peptidylproline (omega=180) = [protein]-peptidylproline (omega=0)</text>
        <dbReference type="Rhea" id="RHEA:16237"/>
        <dbReference type="Rhea" id="RHEA-COMP:10747"/>
        <dbReference type="Rhea" id="RHEA-COMP:10748"/>
        <dbReference type="ChEBI" id="CHEBI:83833"/>
        <dbReference type="ChEBI" id="CHEBI:83834"/>
        <dbReference type="EC" id="5.2.1.8"/>
    </reaction>
</comment>
<dbReference type="AlphaFoldDB" id="A0A5M6IR44"/>
<accession>A0A5M6IR44</accession>
<organism evidence="11 12">
    <name type="scientific">Rhodovastum atsumiense</name>
    <dbReference type="NCBI Taxonomy" id="504468"/>
    <lineage>
        <taxon>Bacteria</taxon>
        <taxon>Pseudomonadati</taxon>
        <taxon>Pseudomonadota</taxon>
        <taxon>Alphaproteobacteria</taxon>
        <taxon>Acetobacterales</taxon>
        <taxon>Acetobacteraceae</taxon>
        <taxon>Rhodovastum</taxon>
    </lineage>
</organism>
<dbReference type="Gene3D" id="3.10.50.40">
    <property type="match status" value="1"/>
</dbReference>
<evidence type="ECO:0000259" key="10">
    <source>
        <dbReference type="PROSITE" id="PS50198"/>
    </source>
</evidence>
<keyword evidence="12" id="KW-1185">Reference proteome</keyword>
<dbReference type="InterPro" id="IPR027304">
    <property type="entry name" value="Trigger_fact/SurA_dom_sf"/>
</dbReference>
<name>A0A5M6IR44_9PROT</name>
<evidence type="ECO:0000256" key="8">
    <source>
        <dbReference type="PROSITE-ProRule" id="PRU00278"/>
    </source>
</evidence>
<dbReference type="PANTHER" id="PTHR47245:SF2">
    <property type="entry name" value="PEPTIDYL-PROLYL CIS-TRANS ISOMERASE HP_0175-RELATED"/>
    <property type="match status" value="1"/>
</dbReference>
<evidence type="ECO:0000256" key="5">
    <source>
        <dbReference type="ARBA" id="ARBA00023110"/>
    </source>
</evidence>
<evidence type="ECO:0000256" key="4">
    <source>
        <dbReference type="ARBA" id="ARBA00018370"/>
    </source>
</evidence>
<evidence type="ECO:0000313" key="12">
    <source>
        <dbReference type="Proteomes" id="UP000325255"/>
    </source>
</evidence>
<dbReference type="InterPro" id="IPR050245">
    <property type="entry name" value="PrsA_foldase"/>
</dbReference>
<evidence type="ECO:0000256" key="3">
    <source>
        <dbReference type="ARBA" id="ARBA00013194"/>
    </source>
</evidence>
<keyword evidence="8 11" id="KW-0413">Isomerase</keyword>
<evidence type="ECO:0000256" key="9">
    <source>
        <dbReference type="SAM" id="SignalP"/>
    </source>
</evidence>
<comment type="similarity">
    <text evidence="2">Belongs to the PpiC/parvulin rotamase family.</text>
</comment>
<dbReference type="PROSITE" id="PS50198">
    <property type="entry name" value="PPIC_PPIASE_2"/>
    <property type="match status" value="1"/>
</dbReference>
<reference evidence="11 12" key="1">
    <citation type="submission" date="2019-09" db="EMBL/GenBank/DDBJ databases">
        <title>Genome sequence of Rhodovastum atsumiense, a diverse member of the Acetobacteraceae family of non-sulfur purple photosynthetic bacteria.</title>
        <authorList>
            <person name="Meyer T."/>
            <person name="Kyndt J."/>
        </authorList>
    </citation>
    <scope>NUCLEOTIDE SEQUENCE [LARGE SCALE GENOMIC DNA]</scope>
    <source>
        <strain evidence="11 12">DSM 21279</strain>
    </source>
</reference>
<evidence type="ECO:0000256" key="1">
    <source>
        <dbReference type="ARBA" id="ARBA00000971"/>
    </source>
</evidence>
<evidence type="ECO:0000313" key="11">
    <source>
        <dbReference type="EMBL" id="KAA5610752.1"/>
    </source>
</evidence>
<evidence type="ECO:0000256" key="7">
    <source>
        <dbReference type="ARBA" id="ARBA00031484"/>
    </source>
</evidence>
<dbReference type="Pfam" id="PF00639">
    <property type="entry name" value="Rotamase"/>
    <property type="match status" value="1"/>
</dbReference>
<dbReference type="RefSeq" id="WP_150042188.1">
    <property type="nucleotide sequence ID" value="NZ_OW485601.1"/>
</dbReference>